<dbReference type="AlphaFoldDB" id="A0AAV4MB18"/>
<accession>A0AAV4MB18</accession>
<reference evidence="2 3" key="1">
    <citation type="submission" date="2021-06" db="EMBL/GenBank/DDBJ databases">
        <title>Caerostris extrusa draft genome.</title>
        <authorList>
            <person name="Kono N."/>
            <person name="Arakawa K."/>
        </authorList>
    </citation>
    <scope>NUCLEOTIDE SEQUENCE [LARGE SCALE GENOMIC DNA]</scope>
</reference>
<feature type="signal peptide" evidence="1">
    <location>
        <begin position="1"/>
        <end position="16"/>
    </location>
</feature>
<evidence type="ECO:0000313" key="2">
    <source>
        <dbReference type="EMBL" id="GIX69667.1"/>
    </source>
</evidence>
<proteinExistence type="predicted"/>
<keyword evidence="3" id="KW-1185">Reference proteome</keyword>
<keyword evidence="1" id="KW-0732">Signal</keyword>
<evidence type="ECO:0008006" key="4">
    <source>
        <dbReference type="Google" id="ProtNLM"/>
    </source>
</evidence>
<comment type="caution">
    <text evidence="2">The sequence shown here is derived from an EMBL/GenBank/DDBJ whole genome shotgun (WGS) entry which is preliminary data.</text>
</comment>
<evidence type="ECO:0000313" key="3">
    <source>
        <dbReference type="Proteomes" id="UP001054945"/>
    </source>
</evidence>
<dbReference type="EMBL" id="BPLR01002072">
    <property type="protein sequence ID" value="GIX69667.1"/>
    <property type="molecule type" value="Genomic_DNA"/>
</dbReference>
<name>A0AAV4MB18_CAEEX</name>
<gene>
    <name evidence="2" type="ORF">CEXT_582171</name>
</gene>
<feature type="chain" id="PRO_5043943675" description="Secreted protein" evidence="1">
    <location>
        <begin position="17"/>
        <end position="97"/>
    </location>
</feature>
<dbReference type="Proteomes" id="UP001054945">
    <property type="component" value="Unassembled WGS sequence"/>
</dbReference>
<sequence>MFLGLRFICLIPYSSVYPLGYGNEKVVSRLTTARTLARLPQTPTSALYPHPSSGSEPRSGIMICPRDLTTVKKIPLFLWYHEAYENTKGAALSSTHL</sequence>
<protein>
    <recommendedName>
        <fullName evidence="4">Secreted protein</fullName>
    </recommendedName>
</protein>
<organism evidence="2 3">
    <name type="scientific">Caerostris extrusa</name>
    <name type="common">Bark spider</name>
    <name type="synonym">Caerostris bankana</name>
    <dbReference type="NCBI Taxonomy" id="172846"/>
    <lineage>
        <taxon>Eukaryota</taxon>
        <taxon>Metazoa</taxon>
        <taxon>Ecdysozoa</taxon>
        <taxon>Arthropoda</taxon>
        <taxon>Chelicerata</taxon>
        <taxon>Arachnida</taxon>
        <taxon>Araneae</taxon>
        <taxon>Araneomorphae</taxon>
        <taxon>Entelegynae</taxon>
        <taxon>Araneoidea</taxon>
        <taxon>Araneidae</taxon>
        <taxon>Caerostris</taxon>
    </lineage>
</organism>
<evidence type="ECO:0000256" key="1">
    <source>
        <dbReference type="SAM" id="SignalP"/>
    </source>
</evidence>